<dbReference type="SMART" id="SM00479">
    <property type="entry name" value="EXOIII"/>
    <property type="match status" value="1"/>
</dbReference>
<comment type="similarity">
    <text evidence="1">Belongs to the oligoribonuclease family.</text>
</comment>
<organism evidence="6 7">
    <name type="scientific">Trichogramma kaykai</name>
    <dbReference type="NCBI Taxonomy" id="54128"/>
    <lineage>
        <taxon>Eukaryota</taxon>
        <taxon>Metazoa</taxon>
        <taxon>Ecdysozoa</taxon>
        <taxon>Arthropoda</taxon>
        <taxon>Hexapoda</taxon>
        <taxon>Insecta</taxon>
        <taxon>Pterygota</taxon>
        <taxon>Neoptera</taxon>
        <taxon>Endopterygota</taxon>
        <taxon>Hymenoptera</taxon>
        <taxon>Apocrita</taxon>
        <taxon>Proctotrupomorpha</taxon>
        <taxon>Chalcidoidea</taxon>
        <taxon>Trichogrammatidae</taxon>
        <taxon>Trichogramma</taxon>
    </lineage>
</organism>
<accession>A0ABD2WET8</accession>
<dbReference type="PANTHER" id="PTHR11046">
    <property type="entry name" value="OLIGORIBONUCLEASE, MITOCHONDRIAL"/>
    <property type="match status" value="1"/>
</dbReference>
<dbReference type="Pfam" id="PF00929">
    <property type="entry name" value="RNase_T"/>
    <property type="match status" value="1"/>
</dbReference>
<reference evidence="6 7" key="1">
    <citation type="journal article" date="2024" name="bioRxiv">
        <title>A reference genome for Trichogramma kaykai: A tiny desert-dwelling parasitoid wasp with competing sex-ratio distorters.</title>
        <authorList>
            <person name="Culotta J."/>
            <person name="Lindsey A.R."/>
        </authorList>
    </citation>
    <scope>NUCLEOTIDE SEQUENCE [LARGE SCALE GENOMIC DNA]</scope>
    <source>
        <strain evidence="6 7">KSX58</strain>
    </source>
</reference>
<dbReference type="InterPro" id="IPR022894">
    <property type="entry name" value="Oligoribonuclease"/>
</dbReference>
<proteinExistence type="inferred from homology"/>
<evidence type="ECO:0000313" key="6">
    <source>
        <dbReference type="EMBL" id="KAL3391531.1"/>
    </source>
</evidence>
<dbReference type="AlphaFoldDB" id="A0ABD2WET8"/>
<dbReference type="NCBIfam" id="NF003765">
    <property type="entry name" value="PRK05359.1"/>
    <property type="match status" value="1"/>
</dbReference>
<evidence type="ECO:0000256" key="2">
    <source>
        <dbReference type="ARBA" id="ARBA00022722"/>
    </source>
</evidence>
<name>A0ABD2WET8_9HYME</name>
<feature type="domain" description="Exonuclease" evidence="5">
    <location>
        <begin position="43"/>
        <end position="217"/>
    </location>
</feature>
<evidence type="ECO:0000256" key="3">
    <source>
        <dbReference type="ARBA" id="ARBA00022801"/>
    </source>
</evidence>
<protein>
    <recommendedName>
        <fullName evidence="5">Exonuclease domain-containing protein</fullName>
    </recommendedName>
</protein>
<dbReference type="InterPro" id="IPR012337">
    <property type="entry name" value="RNaseH-like_sf"/>
</dbReference>
<dbReference type="InterPro" id="IPR036397">
    <property type="entry name" value="RNaseH_sf"/>
</dbReference>
<dbReference type="PANTHER" id="PTHR11046:SF0">
    <property type="entry name" value="OLIGORIBONUCLEASE, MITOCHONDRIAL"/>
    <property type="match status" value="1"/>
</dbReference>
<evidence type="ECO:0000313" key="7">
    <source>
        <dbReference type="Proteomes" id="UP001627154"/>
    </source>
</evidence>
<comment type="caution">
    <text evidence="6">The sequence shown here is derived from an EMBL/GenBank/DDBJ whole genome shotgun (WGS) entry which is preliminary data.</text>
</comment>
<dbReference type="InterPro" id="IPR013520">
    <property type="entry name" value="Ribonucl_H"/>
</dbReference>
<gene>
    <name evidence="6" type="ORF">TKK_013845</name>
</gene>
<dbReference type="GO" id="GO:0004527">
    <property type="term" value="F:exonuclease activity"/>
    <property type="evidence" value="ECO:0007669"/>
    <property type="project" value="UniProtKB-KW"/>
</dbReference>
<evidence type="ECO:0000256" key="1">
    <source>
        <dbReference type="ARBA" id="ARBA00009921"/>
    </source>
</evidence>
<keyword evidence="4" id="KW-0269">Exonuclease</keyword>
<keyword evidence="3" id="KW-0378">Hydrolase</keyword>
<dbReference type="Gene3D" id="3.30.420.10">
    <property type="entry name" value="Ribonuclease H-like superfamily/Ribonuclease H"/>
    <property type="match status" value="1"/>
</dbReference>
<evidence type="ECO:0000256" key="4">
    <source>
        <dbReference type="ARBA" id="ARBA00022839"/>
    </source>
</evidence>
<dbReference type="CDD" id="cd06135">
    <property type="entry name" value="Orn"/>
    <property type="match status" value="1"/>
</dbReference>
<evidence type="ECO:0000259" key="5">
    <source>
        <dbReference type="SMART" id="SM00479"/>
    </source>
</evidence>
<dbReference type="EMBL" id="JBJJXI010000109">
    <property type="protein sequence ID" value="KAL3391531.1"/>
    <property type="molecule type" value="Genomic_DNA"/>
</dbReference>
<keyword evidence="2" id="KW-0540">Nuclease</keyword>
<sequence>MSSSFAISQVGFRLKKFIVYNLYKCKELCKATMAEPMVQSKDHIIWIDLEMTGLNLIEDRILEVASVITDKNLNIISDSFEVVINQPKAILDGMIPWCQEQHTKTGLIDESLKSVFDEEMAEEALIKFFKRYVPSNSCPLAGNCLYMDRAFLQRYMPRAFDYLGKDVIDVASINELAKRWNKKVEKKKKRKTGDHRALGDIKDSIEELEYYKKNFFN</sequence>
<keyword evidence="7" id="KW-1185">Reference proteome</keyword>
<dbReference type="SUPFAM" id="SSF53098">
    <property type="entry name" value="Ribonuclease H-like"/>
    <property type="match status" value="1"/>
</dbReference>
<dbReference type="Proteomes" id="UP001627154">
    <property type="component" value="Unassembled WGS sequence"/>
</dbReference>